<name>V5SGP9_9HYPH</name>
<evidence type="ECO:0000313" key="2">
    <source>
        <dbReference type="Proteomes" id="UP000018542"/>
    </source>
</evidence>
<dbReference type="HOGENOM" id="CLU_2861711_0_0_5"/>
<organism evidence="1 2">
    <name type="scientific">Hyphomicrobium nitrativorans NL23</name>
    <dbReference type="NCBI Taxonomy" id="1029756"/>
    <lineage>
        <taxon>Bacteria</taxon>
        <taxon>Pseudomonadati</taxon>
        <taxon>Pseudomonadota</taxon>
        <taxon>Alphaproteobacteria</taxon>
        <taxon>Hyphomicrobiales</taxon>
        <taxon>Hyphomicrobiaceae</taxon>
        <taxon>Hyphomicrobium</taxon>
    </lineage>
</organism>
<dbReference type="AlphaFoldDB" id="V5SGP9"/>
<dbReference type="RefSeq" id="WP_023786698.1">
    <property type="nucleotide sequence ID" value="NC_022997.1"/>
</dbReference>
<dbReference type="Proteomes" id="UP000018542">
    <property type="component" value="Chromosome"/>
</dbReference>
<sequence>METATLQNRFSLTKDGKYYDATFSVEGDTVSVLYWARQGVVRLIGKAEGSAPEQTARKLLRQLI</sequence>
<gene>
    <name evidence="1" type="ORF">W911_06525</name>
</gene>
<accession>V5SGP9</accession>
<dbReference type="KEGG" id="hni:W911_06525"/>
<dbReference type="OrthoDB" id="9927829at2"/>
<dbReference type="EMBL" id="CP006912">
    <property type="protein sequence ID" value="AHB50046.1"/>
    <property type="molecule type" value="Genomic_DNA"/>
</dbReference>
<keyword evidence="2" id="KW-1185">Reference proteome</keyword>
<evidence type="ECO:0000313" key="1">
    <source>
        <dbReference type="EMBL" id="AHB50046.1"/>
    </source>
</evidence>
<dbReference type="PATRIC" id="fig|1029756.8.peg.1368"/>
<reference evidence="1 2" key="1">
    <citation type="journal article" date="2014" name="Genome Announc.">
        <title>Complete Genome Sequence of Hyphomicrobium nitrativorans Strain NL23, a Denitrifying Bacterium Isolated from Biofilm of a Methanol-Fed Denitrification System Treating Seawater at the Montreal Biodome.</title>
        <authorList>
            <person name="Martineau C."/>
            <person name="Villeneuve C."/>
            <person name="Mauffrey F."/>
            <person name="Villemur R."/>
        </authorList>
    </citation>
    <scope>NUCLEOTIDE SEQUENCE [LARGE SCALE GENOMIC DNA]</scope>
    <source>
        <strain evidence="1">NL23</strain>
    </source>
</reference>
<proteinExistence type="predicted"/>
<protein>
    <submittedName>
        <fullName evidence="1">Uncharacterized protein</fullName>
    </submittedName>
</protein>